<dbReference type="Pfam" id="PF16199">
    <property type="entry name" value="Radical_SAM_C"/>
    <property type="match status" value="1"/>
</dbReference>
<evidence type="ECO:0000256" key="1">
    <source>
        <dbReference type="ARBA" id="ARBA00001966"/>
    </source>
</evidence>
<evidence type="ECO:0000256" key="3">
    <source>
        <dbReference type="ARBA" id="ARBA00022691"/>
    </source>
</evidence>
<keyword evidence="6" id="KW-0411">Iron-sulfur</keyword>
<dbReference type="InterPro" id="IPR006638">
    <property type="entry name" value="Elp3/MiaA/NifB-like_rSAM"/>
</dbReference>
<evidence type="ECO:0000259" key="7">
    <source>
        <dbReference type="PROSITE" id="PS51918"/>
    </source>
</evidence>
<dbReference type="PANTHER" id="PTHR11135">
    <property type="entry name" value="HISTONE ACETYLTRANSFERASE-RELATED"/>
    <property type="match status" value="1"/>
</dbReference>
<dbReference type="InterPro" id="IPR023404">
    <property type="entry name" value="rSAM_horseshoe"/>
</dbReference>
<evidence type="ECO:0000313" key="8">
    <source>
        <dbReference type="EMBL" id="TYO94676.1"/>
    </source>
</evidence>
<dbReference type="Gene3D" id="3.80.30.20">
    <property type="entry name" value="tm_1862 like domain"/>
    <property type="match status" value="1"/>
</dbReference>
<feature type="domain" description="Radical SAM core" evidence="7">
    <location>
        <begin position="18"/>
        <end position="261"/>
    </location>
</feature>
<gene>
    <name evidence="8" type="ORF">LX24_02143</name>
</gene>
<sequence>MCKENSRYNIYSRHLIKKFGQKVYKLPVNLPGTCPNRDGTLGYGGCIFCDEQGSGFDALPNKLSVTEQLRQNKEYFRQRFNANKYIAYFQAFTNTYLPPEQFAANIKCAAAEDDIVGISVSTRPDCISEEYLDILSQVQADKNIDINIELGLQTVNYHTLQKINRGHTLAEFIDAVLRIHRRNFEICTHLILNLPWDNMHDVIENAKIISALGIQYVKLHSLYIVRGTQLGNMYERGEIKLITLEQYVRRIITFLEYLDPNTVIQRLVGKGPRSEVLFCNWDTSWWKIKTELERLLEAEDTWQGKKFSYLNGNALSRAWPTAKN</sequence>
<accession>A0A5S4ZP88</accession>
<keyword evidence="5" id="KW-0408">Iron</keyword>
<dbReference type="GO" id="GO:0051539">
    <property type="term" value="F:4 iron, 4 sulfur cluster binding"/>
    <property type="evidence" value="ECO:0007669"/>
    <property type="project" value="UniProtKB-KW"/>
</dbReference>
<dbReference type="InterPro" id="IPR039661">
    <property type="entry name" value="ELP3"/>
</dbReference>
<organism evidence="8 9">
    <name type="scientific">Desulfallas thermosapovorans DSM 6562</name>
    <dbReference type="NCBI Taxonomy" id="1121431"/>
    <lineage>
        <taxon>Bacteria</taxon>
        <taxon>Bacillati</taxon>
        <taxon>Bacillota</taxon>
        <taxon>Clostridia</taxon>
        <taxon>Eubacteriales</taxon>
        <taxon>Desulfallaceae</taxon>
        <taxon>Desulfallas</taxon>
    </lineage>
</organism>
<dbReference type="GO" id="GO:0046872">
    <property type="term" value="F:metal ion binding"/>
    <property type="evidence" value="ECO:0007669"/>
    <property type="project" value="UniProtKB-KW"/>
</dbReference>
<dbReference type="InterPro" id="IPR005911">
    <property type="entry name" value="YhcC-like"/>
</dbReference>
<evidence type="ECO:0000256" key="4">
    <source>
        <dbReference type="ARBA" id="ARBA00022723"/>
    </source>
</evidence>
<evidence type="ECO:0000256" key="2">
    <source>
        <dbReference type="ARBA" id="ARBA00022485"/>
    </source>
</evidence>
<keyword evidence="9" id="KW-1185">Reference proteome</keyword>
<dbReference type="SFLD" id="SFLDG01091">
    <property type="entry name" value="uncharacterized_CHP01210-like"/>
    <property type="match status" value="1"/>
</dbReference>
<comment type="cofactor">
    <cofactor evidence="1">
        <name>[4Fe-4S] cluster</name>
        <dbReference type="ChEBI" id="CHEBI:49883"/>
    </cofactor>
</comment>
<dbReference type="SUPFAM" id="SSF102114">
    <property type="entry name" value="Radical SAM enzymes"/>
    <property type="match status" value="1"/>
</dbReference>
<dbReference type="Proteomes" id="UP000323166">
    <property type="component" value="Unassembled WGS sequence"/>
</dbReference>
<dbReference type="InterPro" id="IPR058240">
    <property type="entry name" value="rSAM_sf"/>
</dbReference>
<keyword evidence="2" id="KW-0004">4Fe-4S</keyword>
<comment type="caution">
    <text evidence="8">The sequence shown here is derived from an EMBL/GenBank/DDBJ whole genome shotgun (WGS) entry which is preliminary data.</text>
</comment>
<dbReference type="NCBIfam" id="TIGR01212">
    <property type="entry name" value="TIGR01212 family radical SAM protein"/>
    <property type="match status" value="1"/>
</dbReference>
<keyword evidence="4" id="KW-0479">Metal-binding</keyword>
<dbReference type="PANTHER" id="PTHR11135:SF1">
    <property type="entry name" value="PROTEIN YHCC"/>
    <property type="match status" value="1"/>
</dbReference>
<dbReference type="EMBL" id="VNHM01000012">
    <property type="protein sequence ID" value="TYO94676.1"/>
    <property type="molecule type" value="Genomic_DNA"/>
</dbReference>
<dbReference type="SFLD" id="SFLDS00029">
    <property type="entry name" value="Radical_SAM"/>
    <property type="match status" value="1"/>
</dbReference>
<dbReference type="InterPro" id="IPR007197">
    <property type="entry name" value="rSAM"/>
</dbReference>
<dbReference type="InterPro" id="IPR032432">
    <property type="entry name" value="Radical_SAM_C"/>
</dbReference>
<dbReference type="SFLD" id="SFLDG01086">
    <property type="entry name" value="elongater_protein-like"/>
    <property type="match status" value="1"/>
</dbReference>
<dbReference type="PROSITE" id="PS51918">
    <property type="entry name" value="RADICAL_SAM"/>
    <property type="match status" value="1"/>
</dbReference>
<protein>
    <recommendedName>
        <fullName evidence="7">Radical SAM core domain-containing protein</fullName>
    </recommendedName>
</protein>
<dbReference type="GO" id="GO:0003824">
    <property type="term" value="F:catalytic activity"/>
    <property type="evidence" value="ECO:0007669"/>
    <property type="project" value="InterPro"/>
</dbReference>
<keyword evidence="3" id="KW-0949">S-adenosyl-L-methionine</keyword>
<dbReference type="SMART" id="SM00729">
    <property type="entry name" value="Elp3"/>
    <property type="match status" value="1"/>
</dbReference>
<dbReference type="Pfam" id="PF04055">
    <property type="entry name" value="Radical_SAM"/>
    <property type="match status" value="1"/>
</dbReference>
<evidence type="ECO:0000256" key="6">
    <source>
        <dbReference type="ARBA" id="ARBA00023014"/>
    </source>
</evidence>
<proteinExistence type="predicted"/>
<dbReference type="AlphaFoldDB" id="A0A5S4ZP88"/>
<evidence type="ECO:0000256" key="5">
    <source>
        <dbReference type="ARBA" id="ARBA00023004"/>
    </source>
</evidence>
<reference evidence="8 9" key="1">
    <citation type="submission" date="2019-07" db="EMBL/GenBank/DDBJ databases">
        <title>Genomic Encyclopedia of Type Strains, Phase I: the one thousand microbial genomes (KMG-I) project.</title>
        <authorList>
            <person name="Kyrpides N."/>
        </authorList>
    </citation>
    <scope>NUCLEOTIDE SEQUENCE [LARGE SCALE GENOMIC DNA]</scope>
    <source>
        <strain evidence="8 9">DSM 6562</strain>
    </source>
</reference>
<name>A0A5S4ZP88_9FIRM</name>
<evidence type="ECO:0000313" key="9">
    <source>
        <dbReference type="Proteomes" id="UP000323166"/>
    </source>
</evidence>
<dbReference type="RefSeq" id="WP_166512137.1">
    <property type="nucleotide sequence ID" value="NZ_VNHM01000012.1"/>
</dbReference>